<feature type="coiled-coil region" evidence="1">
    <location>
        <begin position="259"/>
        <end position="297"/>
    </location>
</feature>
<dbReference type="PANTHER" id="PTHR33070:SF49">
    <property type="entry name" value="OS06G0725500 PROTEIN"/>
    <property type="match status" value="1"/>
</dbReference>
<evidence type="ECO:0000256" key="2">
    <source>
        <dbReference type="SAM" id="MobiDB-lite"/>
    </source>
</evidence>
<dbReference type="GO" id="GO:0048367">
    <property type="term" value="P:shoot system development"/>
    <property type="evidence" value="ECO:0007669"/>
    <property type="project" value="InterPro"/>
</dbReference>
<dbReference type="GO" id="GO:0048364">
    <property type="term" value="P:root development"/>
    <property type="evidence" value="ECO:0007669"/>
    <property type="project" value="InterPro"/>
</dbReference>
<organism evidence="3 4">
    <name type="scientific">Saponaria officinalis</name>
    <name type="common">Common soapwort</name>
    <name type="synonym">Lychnis saponaria</name>
    <dbReference type="NCBI Taxonomy" id="3572"/>
    <lineage>
        <taxon>Eukaryota</taxon>
        <taxon>Viridiplantae</taxon>
        <taxon>Streptophyta</taxon>
        <taxon>Embryophyta</taxon>
        <taxon>Tracheophyta</taxon>
        <taxon>Spermatophyta</taxon>
        <taxon>Magnoliopsida</taxon>
        <taxon>eudicotyledons</taxon>
        <taxon>Gunneridae</taxon>
        <taxon>Pentapetalae</taxon>
        <taxon>Caryophyllales</taxon>
        <taxon>Caryophyllaceae</taxon>
        <taxon>Caryophylleae</taxon>
        <taxon>Saponaria</taxon>
    </lineage>
</organism>
<proteinExistence type="predicted"/>
<sequence length="319" mass="35294">MGIYRRTVSFPNPIPKPTSKPKSYHVRSVSLPCGRTHPLIPQLRDEITELRAWAGSGDGAGSARLVNGLARLKSVLDSLDDVLQLPQTQDSLSTQNDIVERLLEDFLKYVDVYEVFHSSMLGLKQEVSSAQMGIRRKDDSKLGLYVKAHKKIAGDVGKLITTVGSIRNRSDGGGNVADFHDELSGVIRDVHGLIASVSEAVFGGVAGSYGPGRRPGWAGLGLRKVRKEGENNGIEEFVKVLGGVENFLELKKKKNNNICNKENKNNNNNNNNNEEVRMEVLKKMEEMEDCVGEMERESERVFRSLISNRVSLLNILTHA</sequence>
<dbReference type="Proteomes" id="UP001443914">
    <property type="component" value="Unassembled WGS sequence"/>
</dbReference>
<keyword evidence="4" id="KW-1185">Reference proteome</keyword>
<accession>A0AAW1LXU4</accession>
<protein>
    <submittedName>
        <fullName evidence="3">Uncharacterized protein</fullName>
    </submittedName>
</protein>
<feature type="region of interest" description="Disordered" evidence="2">
    <location>
        <begin position="1"/>
        <end position="23"/>
    </location>
</feature>
<keyword evidence="1" id="KW-0175">Coiled coil</keyword>
<gene>
    <name evidence="3" type="ORF">RND81_03G013300</name>
</gene>
<dbReference type="InterPro" id="IPR004320">
    <property type="entry name" value="BPS1_pln"/>
</dbReference>
<evidence type="ECO:0000313" key="4">
    <source>
        <dbReference type="Proteomes" id="UP001443914"/>
    </source>
</evidence>
<dbReference type="Pfam" id="PF03087">
    <property type="entry name" value="BPS1"/>
    <property type="match status" value="1"/>
</dbReference>
<dbReference type="AlphaFoldDB" id="A0AAW1LXU4"/>
<name>A0AAW1LXU4_SAPOF</name>
<reference evidence="3" key="1">
    <citation type="submission" date="2024-03" db="EMBL/GenBank/DDBJ databases">
        <title>WGS assembly of Saponaria officinalis var. Norfolk2.</title>
        <authorList>
            <person name="Jenkins J."/>
            <person name="Shu S."/>
            <person name="Grimwood J."/>
            <person name="Barry K."/>
            <person name="Goodstein D."/>
            <person name="Schmutz J."/>
            <person name="Leebens-Mack J."/>
            <person name="Osbourn A."/>
        </authorList>
    </citation>
    <scope>NUCLEOTIDE SEQUENCE [LARGE SCALE GENOMIC DNA]</scope>
    <source>
        <strain evidence="3">JIC</strain>
    </source>
</reference>
<comment type="caution">
    <text evidence="3">The sequence shown here is derived from an EMBL/GenBank/DDBJ whole genome shotgun (WGS) entry which is preliminary data.</text>
</comment>
<dbReference type="EMBL" id="JBDFQZ010000003">
    <property type="protein sequence ID" value="KAK9740124.1"/>
    <property type="molecule type" value="Genomic_DNA"/>
</dbReference>
<evidence type="ECO:0000256" key="1">
    <source>
        <dbReference type="SAM" id="Coils"/>
    </source>
</evidence>
<evidence type="ECO:0000313" key="3">
    <source>
        <dbReference type="EMBL" id="KAK9740124.1"/>
    </source>
</evidence>
<dbReference type="PANTHER" id="PTHR33070">
    <property type="entry name" value="OS06G0725500 PROTEIN"/>
    <property type="match status" value="1"/>
</dbReference>